<evidence type="ECO:0000313" key="2">
    <source>
        <dbReference type="EMBL" id="KJR89252.1"/>
    </source>
</evidence>
<sequence length="88" mass="9869">MHVTGRNEERFERQEQRIVPSGSSDRAELQGSSTCDSVDPFRTPRSLFPCLSFLPGRWRSDQAASIADGRRPQWKVDSGSLPLEAALH</sequence>
<dbReference type="Proteomes" id="UP000033710">
    <property type="component" value="Unassembled WGS sequence"/>
</dbReference>
<organism evidence="2 3">
    <name type="scientific">Sporothrix schenckii 1099-18</name>
    <dbReference type="NCBI Taxonomy" id="1397361"/>
    <lineage>
        <taxon>Eukaryota</taxon>
        <taxon>Fungi</taxon>
        <taxon>Dikarya</taxon>
        <taxon>Ascomycota</taxon>
        <taxon>Pezizomycotina</taxon>
        <taxon>Sordariomycetes</taxon>
        <taxon>Sordariomycetidae</taxon>
        <taxon>Ophiostomatales</taxon>
        <taxon>Ophiostomataceae</taxon>
        <taxon>Sporothrix</taxon>
    </lineage>
</organism>
<feature type="compositionally biased region" description="Basic and acidic residues" evidence="1">
    <location>
        <begin position="1"/>
        <end position="16"/>
    </location>
</feature>
<evidence type="ECO:0000256" key="1">
    <source>
        <dbReference type="SAM" id="MobiDB-lite"/>
    </source>
</evidence>
<gene>
    <name evidence="2" type="ORF">SPSK_06713</name>
</gene>
<dbReference type="VEuPathDB" id="FungiDB:SPSK_06713"/>
<reference evidence="2 3" key="2">
    <citation type="journal article" date="2015" name="Eukaryot. Cell">
        <title>Asexual propagation of a virulent clone complex in a human and feline outbreak of sporotrichosis.</title>
        <authorList>
            <person name="Teixeira Mde M."/>
            <person name="Rodrigues A.M."/>
            <person name="Tsui C.K."/>
            <person name="de Almeida L.G."/>
            <person name="Van Diepeningen A.D."/>
            <person name="van den Ende B.G."/>
            <person name="Fernandes G.F."/>
            <person name="Kano R."/>
            <person name="Hamelin R.C."/>
            <person name="Lopes-Bezerra L.M."/>
            <person name="Vasconcelos A.T."/>
            <person name="de Hoog S."/>
            <person name="de Camargo Z.P."/>
            <person name="Felipe M.S."/>
        </authorList>
    </citation>
    <scope>NUCLEOTIDE SEQUENCE [LARGE SCALE GENOMIC DNA]</scope>
    <source>
        <strain evidence="2 3">1099-18</strain>
    </source>
</reference>
<feature type="region of interest" description="Disordered" evidence="1">
    <location>
        <begin position="1"/>
        <end position="42"/>
    </location>
</feature>
<dbReference type="AlphaFoldDB" id="A0A0F2MHZ2"/>
<dbReference type="RefSeq" id="XP_016591928.1">
    <property type="nucleotide sequence ID" value="XM_016733412.1"/>
</dbReference>
<dbReference type="GeneID" id="27668689"/>
<dbReference type="KEGG" id="ssck:SPSK_06713"/>
<name>A0A0F2MHZ2_SPOSC</name>
<dbReference type="EMBL" id="AXCR01000001">
    <property type="protein sequence ID" value="KJR89252.1"/>
    <property type="molecule type" value="Genomic_DNA"/>
</dbReference>
<evidence type="ECO:0000313" key="3">
    <source>
        <dbReference type="Proteomes" id="UP000033710"/>
    </source>
</evidence>
<comment type="caution">
    <text evidence="2">The sequence shown here is derived from an EMBL/GenBank/DDBJ whole genome shotgun (WGS) entry which is preliminary data.</text>
</comment>
<protein>
    <submittedName>
        <fullName evidence="2">Uncharacterized protein</fullName>
    </submittedName>
</protein>
<proteinExistence type="predicted"/>
<reference evidence="2 3" key="1">
    <citation type="journal article" date="2014" name="BMC Genomics">
        <title>Comparative genomics of the major fungal agents of human and animal Sporotrichosis: Sporothrix schenckii and Sporothrix brasiliensis.</title>
        <authorList>
            <person name="Teixeira M.M."/>
            <person name="de Almeida L.G."/>
            <person name="Kubitschek-Barreira P."/>
            <person name="Alves F.L."/>
            <person name="Kioshima E.S."/>
            <person name="Abadio A.K."/>
            <person name="Fernandes L."/>
            <person name="Derengowski L.S."/>
            <person name="Ferreira K.S."/>
            <person name="Souza R.C."/>
            <person name="Ruiz J.C."/>
            <person name="de Andrade N.C."/>
            <person name="Paes H.C."/>
            <person name="Nicola A.M."/>
            <person name="Albuquerque P."/>
            <person name="Gerber A.L."/>
            <person name="Martins V.P."/>
            <person name="Peconick L.D."/>
            <person name="Neto A.V."/>
            <person name="Chaucanez C.B."/>
            <person name="Silva P.A."/>
            <person name="Cunha O.L."/>
            <person name="de Oliveira F.F."/>
            <person name="dos Santos T.C."/>
            <person name="Barros A.L."/>
            <person name="Soares M.A."/>
            <person name="de Oliveira L.M."/>
            <person name="Marini M.M."/>
            <person name="Villalobos-Duno H."/>
            <person name="Cunha M.M."/>
            <person name="de Hoog S."/>
            <person name="da Silveira J.F."/>
            <person name="Henrissat B."/>
            <person name="Nino-Vega G.A."/>
            <person name="Cisalpino P.S."/>
            <person name="Mora-Montes H.M."/>
            <person name="Almeida S.R."/>
            <person name="Stajich J.E."/>
            <person name="Lopes-Bezerra L.M."/>
            <person name="Vasconcelos A.T."/>
            <person name="Felipe M.S."/>
        </authorList>
    </citation>
    <scope>NUCLEOTIDE SEQUENCE [LARGE SCALE GENOMIC DNA]</scope>
    <source>
        <strain evidence="2 3">1099-18</strain>
    </source>
</reference>
<feature type="region of interest" description="Disordered" evidence="1">
    <location>
        <begin position="64"/>
        <end position="88"/>
    </location>
</feature>
<accession>A0A0F2MHZ2</accession>